<dbReference type="InterPro" id="IPR022792">
    <property type="entry name" value="T2SS_protein-GspN"/>
</dbReference>
<evidence type="ECO:0000256" key="3">
    <source>
        <dbReference type="ARBA" id="ARBA00021563"/>
    </source>
</evidence>
<keyword evidence="8" id="KW-0653">Protein transport</keyword>
<dbReference type="Proteomes" id="UP000838100">
    <property type="component" value="Unassembled WGS sequence"/>
</dbReference>
<protein>
    <recommendedName>
        <fullName evidence="3">Type II secretion system protein N</fullName>
    </recommendedName>
    <alternativeName>
        <fullName evidence="10">General secretion pathway protein N</fullName>
    </alternativeName>
</protein>
<keyword evidence="12" id="KW-1185">Reference proteome</keyword>
<gene>
    <name evidence="11" type="ORF">SIN8267_00874</name>
</gene>
<sequence length="263" mass="28635">MLNPMAFLQRRKMLLIILSLVFFVILLLAKTPAQLLVNIVQSAGVPVFASGVKGTVWQGRAEQLAIPLQRDQYWQLGEVEWQLSAWSLLLAKANLHVHSRYQQQSASIVLSVSPSTVVVSSADIRAPAAIVTQFLPLLPNITGALRLTIDEAVIDINQPLIESLTGELHIGSLSVAQDILVYLGDYRLDVEIQQNALTAQLKDSNATVGIKGKATAALGGGDYTVDVTIIPTIRTEQSVLNLLQLVAVQQHNGSFELQQKGRM</sequence>
<dbReference type="RefSeq" id="WP_237443448.1">
    <property type="nucleotide sequence ID" value="NZ_CAKLPX010000001.1"/>
</dbReference>
<keyword evidence="6" id="KW-0997">Cell inner membrane</keyword>
<evidence type="ECO:0000313" key="12">
    <source>
        <dbReference type="Proteomes" id="UP000838100"/>
    </source>
</evidence>
<reference evidence="11" key="1">
    <citation type="submission" date="2021-12" db="EMBL/GenBank/DDBJ databases">
        <authorList>
            <person name="Rodrigo-Torres L."/>
            <person name="Arahal R. D."/>
            <person name="Lucena T."/>
        </authorList>
    </citation>
    <scope>NUCLEOTIDE SEQUENCE</scope>
    <source>
        <strain evidence="11">CECT 8267</strain>
    </source>
</reference>
<evidence type="ECO:0000256" key="7">
    <source>
        <dbReference type="ARBA" id="ARBA00022692"/>
    </source>
</evidence>
<evidence type="ECO:0000256" key="1">
    <source>
        <dbReference type="ARBA" id="ARBA00004533"/>
    </source>
</evidence>
<comment type="subcellular location">
    <subcellularLocation>
        <location evidence="1">Cell inner membrane</location>
    </subcellularLocation>
</comment>
<evidence type="ECO:0000256" key="5">
    <source>
        <dbReference type="ARBA" id="ARBA00022475"/>
    </source>
</evidence>
<proteinExistence type="inferred from homology"/>
<evidence type="ECO:0000313" key="11">
    <source>
        <dbReference type="EMBL" id="CAH0990775.1"/>
    </source>
</evidence>
<keyword evidence="4" id="KW-0813">Transport</keyword>
<dbReference type="Pfam" id="PF01203">
    <property type="entry name" value="T2SSN"/>
    <property type="match status" value="1"/>
</dbReference>
<accession>A0ABN8EGF1</accession>
<keyword evidence="9" id="KW-0472">Membrane</keyword>
<keyword evidence="7" id="KW-0812">Transmembrane</keyword>
<evidence type="ECO:0000256" key="8">
    <source>
        <dbReference type="ARBA" id="ARBA00022927"/>
    </source>
</evidence>
<evidence type="ECO:0000256" key="9">
    <source>
        <dbReference type="ARBA" id="ARBA00023136"/>
    </source>
</evidence>
<keyword evidence="5" id="KW-1003">Cell membrane</keyword>
<comment type="similarity">
    <text evidence="2">Belongs to the GSP N family.</text>
</comment>
<evidence type="ECO:0000256" key="4">
    <source>
        <dbReference type="ARBA" id="ARBA00022448"/>
    </source>
</evidence>
<evidence type="ECO:0000256" key="6">
    <source>
        <dbReference type="ARBA" id="ARBA00022519"/>
    </source>
</evidence>
<evidence type="ECO:0000256" key="10">
    <source>
        <dbReference type="ARBA" id="ARBA00030772"/>
    </source>
</evidence>
<organism evidence="11 12">
    <name type="scientific">Sinobacterium norvegicum</name>
    <dbReference type="NCBI Taxonomy" id="1641715"/>
    <lineage>
        <taxon>Bacteria</taxon>
        <taxon>Pseudomonadati</taxon>
        <taxon>Pseudomonadota</taxon>
        <taxon>Gammaproteobacteria</taxon>
        <taxon>Cellvibrionales</taxon>
        <taxon>Spongiibacteraceae</taxon>
        <taxon>Sinobacterium</taxon>
    </lineage>
</organism>
<name>A0ABN8EGF1_9GAMM</name>
<evidence type="ECO:0000256" key="2">
    <source>
        <dbReference type="ARBA" id="ARBA00007208"/>
    </source>
</evidence>
<comment type="caution">
    <text evidence="11">The sequence shown here is derived from an EMBL/GenBank/DDBJ whole genome shotgun (WGS) entry which is preliminary data.</text>
</comment>
<dbReference type="EMBL" id="CAKLPX010000001">
    <property type="protein sequence ID" value="CAH0990775.1"/>
    <property type="molecule type" value="Genomic_DNA"/>
</dbReference>